<reference evidence="1 2" key="1">
    <citation type="submission" date="2016-10" db="EMBL/GenBank/DDBJ databases">
        <title>Comparative genomics of Bacillus thuringiensis reveals a path to pathogens against multiple invertebrate hosts.</title>
        <authorList>
            <person name="Zheng J."/>
            <person name="Gao Q."/>
            <person name="Liu H."/>
            <person name="Peng D."/>
            <person name="Ruan L."/>
            <person name="Sun M."/>
        </authorList>
    </citation>
    <scope>NUCLEOTIDE SEQUENCE [LARGE SCALE GENOMIC DNA]</scope>
    <source>
        <strain evidence="1">T30001</strain>
    </source>
</reference>
<evidence type="ECO:0000313" key="2">
    <source>
        <dbReference type="Proteomes" id="UP000195160"/>
    </source>
</evidence>
<dbReference type="Proteomes" id="UP000195160">
    <property type="component" value="Unassembled WGS sequence"/>
</dbReference>
<organism evidence="1 2">
    <name type="scientific">Bacillus thuringiensis subsp. medellin</name>
    <dbReference type="NCBI Taxonomy" id="79672"/>
    <lineage>
        <taxon>Bacteria</taxon>
        <taxon>Bacillati</taxon>
        <taxon>Bacillota</taxon>
        <taxon>Bacilli</taxon>
        <taxon>Bacillales</taxon>
        <taxon>Bacillaceae</taxon>
        <taxon>Bacillus</taxon>
        <taxon>Bacillus cereus group</taxon>
    </lineage>
</organism>
<proteinExistence type="predicted"/>
<name>A0A9X6RIK8_BACTV</name>
<dbReference type="EMBL" id="MOOV01000047">
    <property type="protein sequence ID" value="OUC03345.1"/>
    <property type="molecule type" value="Genomic_DNA"/>
</dbReference>
<evidence type="ECO:0000313" key="1">
    <source>
        <dbReference type="EMBL" id="OUC03345.1"/>
    </source>
</evidence>
<sequence length="71" mass="8224">MWDNFAHPLRGNKSNAGIPERKLMILLSLFVSWHQDKESIRVDFLRCSKYVPSAMNVPAPRRVTKKPSENN</sequence>
<protein>
    <submittedName>
        <fullName evidence="1">Uncharacterized protein</fullName>
    </submittedName>
</protein>
<dbReference type="AlphaFoldDB" id="A0A9X6RIK8"/>
<accession>A0A9X6RIK8</accession>
<comment type="caution">
    <text evidence="1">The sequence shown here is derived from an EMBL/GenBank/DDBJ whole genome shotgun (WGS) entry which is preliminary data.</text>
</comment>
<gene>
    <name evidence="1" type="ORF">BK784_04075</name>
</gene>